<feature type="non-terminal residue" evidence="1">
    <location>
        <position position="1"/>
    </location>
</feature>
<reference evidence="1" key="1">
    <citation type="submission" date="2020-08" db="EMBL/GenBank/DDBJ databases">
        <title>Genome sequencing and assembly of the red palm weevil Rhynchophorus ferrugineus.</title>
        <authorList>
            <person name="Dias G.B."/>
            <person name="Bergman C.M."/>
            <person name="Manee M."/>
        </authorList>
    </citation>
    <scope>NUCLEOTIDE SEQUENCE</scope>
    <source>
        <strain evidence="1">AA-2017</strain>
        <tissue evidence="1">Whole larva</tissue>
    </source>
</reference>
<sequence>DRYSLQRGDYAVLNEKHLQFFTDLLGPTRVITDPSDCIGYNVDWIKNVR</sequence>
<evidence type="ECO:0000313" key="2">
    <source>
        <dbReference type="Proteomes" id="UP000625711"/>
    </source>
</evidence>
<evidence type="ECO:0000313" key="1">
    <source>
        <dbReference type="EMBL" id="KAF7264097.1"/>
    </source>
</evidence>
<gene>
    <name evidence="1" type="ORF">GWI33_000647</name>
</gene>
<keyword evidence="2" id="KW-1185">Reference proteome</keyword>
<dbReference type="OrthoDB" id="5332616at2759"/>
<protein>
    <submittedName>
        <fullName evidence="1">Uncharacterized protein</fullName>
    </submittedName>
</protein>
<accession>A0A834HNR6</accession>
<feature type="non-terminal residue" evidence="1">
    <location>
        <position position="49"/>
    </location>
</feature>
<dbReference type="AlphaFoldDB" id="A0A834HNR6"/>
<name>A0A834HNR6_RHYFE</name>
<comment type="caution">
    <text evidence="1">The sequence shown here is derived from an EMBL/GenBank/DDBJ whole genome shotgun (WGS) entry which is preliminary data.</text>
</comment>
<proteinExistence type="predicted"/>
<dbReference type="EMBL" id="JAACXV010018350">
    <property type="protein sequence ID" value="KAF7264097.1"/>
    <property type="molecule type" value="Genomic_DNA"/>
</dbReference>
<organism evidence="1 2">
    <name type="scientific">Rhynchophorus ferrugineus</name>
    <name type="common">Red palm weevil</name>
    <name type="synonym">Curculio ferrugineus</name>
    <dbReference type="NCBI Taxonomy" id="354439"/>
    <lineage>
        <taxon>Eukaryota</taxon>
        <taxon>Metazoa</taxon>
        <taxon>Ecdysozoa</taxon>
        <taxon>Arthropoda</taxon>
        <taxon>Hexapoda</taxon>
        <taxon>Insecta</taxon>
        <taxon>Pterygota</taxon>
        <taxon>Neoptera</taxon>
        <taxon>Endopterygota</taxon>
        <taxon>Coleoptera</taxon>
        <taxon>Polyphaga</taxon>
        <taxon>Cucujiformia</taxon>
        <taxon>Curculionidae</taxon>
        <taxon>Dryophthorinae</taxon>
        <taxon>Rhynchophorus</taxon>
    </lineage>
</organism>
<dbReference type="Proteomes" id="UP000625711">
    <property type="component" value="Unassembled WGS sequence"/>
</dbReference>